<accession>A0A1M7UZ99</accession>
<dbReference type="EMBL" id="FRDM01000043">
    <property type="protein sequence ID" value="SHN88299.1"/>
    <property type="molecule type" value="Genomic_DNA"/>
</dbReference>
<dbReference type="InterPro" id="IPR050267">
    <property type="entry name" value="Anti-sigma-factor_SerPK"/>
</dbReference>
<dbReference type="AlphaFoldDB" id="A0A1M7UZ99"/>
<organism evidence="3 4">
    <name type="scientific">Geodermatophilus obscurus</name>
    <dbReference type="NCBI Taxonomy" id="1861"/>
    <lineage>
        <taxon>Bacteria</taxon>
        <taxon>Bacillati</taxon>
        <taxon>Actinomycetota</taxon>
        <taxon>Actinomycetes</taxon>
        <taxon>Geodermatophilales</taxon>
        <taxon>Geodermatophilaceae</taxon>
        <taxon>Geodermatophilus</taxon>
    </lineage>
</organism>
<dbReference type="InterPro" id="IPR036890">
    <property type="entry name" value="HATPase_C_sf"/>
</dbReference>
<dbReference type="RefSeq" id="WP_072920821.1">
    <property type="nucleotide sequence ID" value="NZ_FRDM01000043.1"/>
</dbReference>
<evidence type="ECO:0000313" key="4">
    <source>
        <dbReference type="Proteomes" id="UP000184428"/>
    </source>
</evidence>
<dbReference type="InterPro" id="IPR003594">
    <property type="entry name" value="HATPase_dom"/>
</dbReference>
<name>A0A1M7UZ99_9ACTN</name>
<evidence type="ECO:0000256" key="1">
    <source>
        <dbReference type="ARBA" id="ARBA00022527"/>
    </source>
</evidence>
<evidence type="ECO:0000313" key="3">
    <source>
        <dbReference type="EMBL" id="SHN88299.1"/>
    </source>
</evidence>
<protein>
    <submittedName>
        <fullName evidence="3">Histidine kinase-like ATPase domain-containing protein</fullName>
    </submittedName>
</protein>
<keyword evidence="1" id="KW-0723">Serine/threonine-protein kinase</keyword>
<keyword evidence="3" id="KW-0418">Kinase</keyword>
<evidence type="ECO:0000259" key="2">
    <source>
        <dbReference type="Pfam" id="PF13581"/>
    </source>
</evidence>
<gene>
    <name evidence="3" type="ORF">SAMN05660350_04446</name>
</gene>
<dbReference type="GO" id="GO:0004674">
    <property type="term" value="F:protein serine/threonine kinase activity"/>
    <property type="evidence" value="ECO:0007669"/>
    <property type="project" value="UniProtKB-KW"/>
</dbReference>
<dbReference type="SUPFAM" id="SSF55874">
    <property type="entry name" value="ATPase domain of HSP90 chaperone/DNA topoisomerase II/histidine kinase"/>
    <property type="match status" value="1"/>
</dbReference>
<dbReference type="Gene3D" id="3.30.565.10">
    <property type="entry name" value="Histidine kinase-like ATPase, C-terminal domain"/>
    <property type="match status" value="1"/>
</dbReference>
<dbReference type="PANTHER" id="PTHR35526">
    <property type="entry name" value="ANTI-SIGMA-F FACTOR RSBW-RELATED"/>
    <property type="match status" value="1"/>
</dbReference>
<reference evidence="3 4" key="1">
    <citation type="submission" date="2016-12" db="EMBL/GenBank/DDBJ databases">
        <authorList>
            <person name="Song W.-J."/>
            <person name="Kurnit D.M."/>
        </authorList>
    </citation>
    <scope>NUCLEOTIDE SEQUENCE [LARGE SCALE GENOMIC DNA]</scope>
    <source>
        <strain evidence="3 4">DSM 43162</strain>
    </source>
</reference>
<dbReference type="Pfam" id="PF13581">
    <property type="entry name" value="HATPase_c_2"/>
    <property type="match status" value="1"/>
</dbReference>
<sequence>MSTLTAAVDLRPVPAGVPVARHLVLDLLGAWQAPHDAGDAALLVTELVANVVDHVAGEASFTLELTLSEQWLRISVADGSALRPVVRAFEVGAPRGRGMRLVEGIADRWGVEDHADGKRVWFELAAPGLGAATPGDGAGNRATEEETA</sequence>
<dbReference type="OrthoDB" id="4828148at2"/>
<feature type="domain" description="Histidine kinase/HSP90-like ATPase" evidence="2">
    <location>
        <begin position="14"/>
        <end position="122"/>
    </location>
</feature>
<keyword evidence="3" id="KW-0808">Transferase</keyword>
<dbReference type="PANTHER" id="PTHR35526:SF3">
    <property type="entry name" value="ANTI-SIGMA-F FACTOR RSBW"/>
    <property type="match status" value="1"/>
</dbReference>
<proteinExistence type="predicted"/>
<dbReference type="Proteomes" id="UP000184428">
    <property type="component" value="Unassembled WGS sequence"/>
</dbReference>
<dbReference type="CDD" id="cd16936">
    <property type="entry name" value="HATPase_RsbW-like"/>
    <property type="match status" value="1"/>
</dbReference>